<sequence>MSNHVTKLCFGSYFYPIFCVFPLWLSVVFGDLTWDRLLFWELSPVWAEIGKFKACALRKRFECRLSMELEDKLESVNKEQPQGHDEL</sequence>
<keyword evidence="1" id="KW-0812">Transmembrane</keyword>
<organism evidence="2 3">
    <name type="scientific">Tagetes erecta</name>
    <name type="common">African marigold</name>
    <dbReference type="NCBI Taxonomy" id="13708"/>
    <lineage>
        <taxon>Eukaryota</taxon>
        <taxon>Viridiplantae</taxon>
        <taxon>Streptophyta</taxon>
        <taxon>Embryophyta</taxon>
        <taxon>Tracheophyta</taxon>
        <taxon>Spermatophyta</taxon>
        <taxon>Magnoliopsida</taxon>
        <taxon>eudicotyledons</taxon>
        <taxon>Gunneridae</taxon>
        <taxon>Pentapetalae</taxon>
        <taxon>asterids</taxon>
        <taxon>campanulids</taxon>
        <taxon>Asterales</taxon>
        <taxon>Asteraceae</taxon>
        <taxon>Asteroideae</taxon>
        <taxon>Heliantheae alliance</taxon>
        <taxon>Tageteae</taxon>
        <taxon>Tagetes</taxon>
    </lineage>
</organism>
<keyword evidence="1" id="KW-1133">Transmembrane helix</keyword>
<dbReference type="Proteomes" id="UP001229421">
    <property type="component" value="Unassembled WGS sequence"/>
</dbReference>
<keyword evidence="1" id="KW-0472">Membrane</keyword>
<comment type="caution">
    <text evidence="2">The sequence shown here is derived from an EMBL/GenBank/DDBJ whole genome shotgun (WGS) entry which is preliminary data.</text>
</comment>
<accession>A0AAD8NCU7</accession>
<feature type="transmembrane region" description="Helical" evidence="1">
    <location>
        <begin position="12"/>
        <end position="34"/>
    </location>
</feature>
<proteinExistence type="predicted"/>
<dbReference type="EMBL" id="JAUHHV010000010">
    <property type="protein sequence ID" value="KAK1411060.1"/>
    <property type="molecule type" value="Genomic_DNA"/>
</dbReference>
<gene>
    <name evidence="2" type="ORF">QVD17_37604</name>
</gene>
<keyword evidence="3" id="KW-1185">Reference proteome</keyword>
<dbReference type="AlphaFoldDB" id="A0AAD8NCU7"/>
<name>A0AAD8NCU7_TARER</name>
<evidence type="ECO:0000313" key="2">
    <source>
        <dbReference type="EMBL" id="KAK1411060.1"/>
    </source>
</evidence>
<evidence type="ECO:0000256" key="1">
    <source>
        <dbReference type="SAM" id="Phobius"/>
    </source>
</evidence>
<evidence type="ECO:0000313" key="3">
    <source>
        <dbReference type="Proteomes" id="UP001229421"/>
    </source>
</evidence>
<reference evidence="2" key="1">
    <citation type="journal article" date="2023" name="bioRxiv">
        <title>Improved chromosome-level genome assembly for marigold (Tagetes erecta).</title>
        <authorList>
            <person name="Jiang F."/>
            <person name="Yuan L."/>
            <person name="Wang S."/>
            <person name="Wang H."/>
            <person name="Xu D."/>
            <person name="Wang A."/>
            <person name="Fan W."/>
        </authorList>
    </citation>
    <scope>NUCLEOTIDE SEQUENCE</scope>
    <source>
        <strain evidence="2">WSJ</strain>
        <tissue evidence="2">Leaf</tissue>
    </source>
</reference>
<protein>
    <submittedName>
        <fullName evidence="2">Uncharacterized protein</fullName>
    </submittedName>
</protein>